<evidence type="ECO:0000256" key="5">
    <source>
        <dbReference type="SAM" id="Phobius"/>
    </source>
</evidence>
<dbReference type="InterPro" id="IPR009908">
    <property type="entry name" value="Methylamine_util_MauE"/>
</dbReference>
<feature type="transmembrane region" description="Helical" evidence="5">
    <location>
        <begin position="102"/>
        <end position="122"/>
    </location>
</feature>
<evidence type="ECO:0000313" key="7">
    <source>
        <dbReference type="EMBL" id="BBO24093.1"/>
    </source>
</evidence>
<evidence type="ECO:0000256" key="3">
    <source>
        <dbReference type="ARBA" id="ARBA00022989"/>
    </source>
</evidence>
<name>A0A809R952_9BACT</name>
<feature type="transmembrane region" description="Helical" evidence="5">
    <location>
        <begin position="64"/>
        <end position="82"/>
    </location>
</feature>
<feature type="domain" description="Methylamine utilisation protein MauE" evidence="6">
    <location>
        <begin position="2"/>
        <end position="111"/>
    </location>
</feature>
<keyword evidence="4 5" id="KW-0472">Membrane</keyword>
<keyword evidence="3 5" id="KW-1133">Transmembrane helix</keyword>
<evidence type="ECO:0000256" key="4">
    <source>
        <dbReference type="ARBA" id="ARBA00023136"/>
    </source>
</evidence>
<dbReference type="GO" id="GO:0030416">
    <property type="term" value="P:methylamine metabolic process"/>
    <property type="evidence" value="ECO:0007669"/>
    <property type="project" value="InterPro"/>
</dbReference>
<sequence length="132" mass="14475">MARWAIVALLVAAATAKFVDFDEAIASIDQTDLLPVKGQRAFLAALISVEFLAALLLTLSRSRWLYLGLGALFAAFAGYSALRFRLGLHVPCSCFGAFVKMPAWASFLLSTAICQVSFSMFWKQKPYTENLS</sequence>
<dbReference type="EMBL" id="AP021858">
    <property type="protein sequence ID" value="BBO24093.1"/>
    <property type="molecule type" value="Genomic_DNA"/>
</dbReference>
<dbReference type="Proteomes" id="UP000662873">
    <property type="component" value="Chromosome"/>
</dbReference>
<dbReference type="KEGG" id="npy:NPRO_16880"/>
<accession>A0A809R952</accession>
<reference evidence="7" key="1">
    <citation type="journal article" name="DNA Res.">
        <title>The physiological potential of anammox bacteria as revealed by their core genome structure.</title>
        <authorList>
            <person name="Okubo T."/>
            <person name="Toyoda A."/>
            <person name="Fukuhara K."/>
            <person name="Uchiyama I."/>
            <person name="Harigaya Y."/>
            <person name="Kuroiwa M."/>
            <person name="Suzuki T."/>
            <person name="Murakami Y."/>
            <person name="Suwa Y."/>
            <person name="Takami H."/>
        </authorList>
    </citation>
    <scope>NUCLEOTIDE SEQUENCE</scope>
    <source>
        <strain evidence="7">317325-2</strain>
    </source>
</reference>
<dbReference type="AlphaFoldDB" id="A0A809R952"/>
<keyword evidence="2 5" id="KW-0812">Transmembrane</keyword>
<dbReference type="Pfam" id="PF07291">
    <property type="entry name" value="MauE"/>
    <property type="match status" value="1"/>
</dbReference>
<evidence type="ECO:0000313" key="8">
    <source>
        <dbReference type="Proteomes" id="UP000662873"/>
    </source>
</evidence>
<gene>
    <name evidence="7" type="ORF">NPRO_16880</name>
</gene>
<evidence type="ECO:0000259" key="6">
    <source>
        <dbReference type="Pfam" id="PF07291"/>
    </source>
</evidence>
<protein>
    <recommendedName>
        <fullName evidence="6">Methylamine utilisation protein MauE domain-containing protein</fullName>
    </recommendedName>
</protein>
<evidence type="ECO:0000256" key="1">
    <source>
        <dbReference type="ARBA" id="ARBA00004141"/>
    </source>
</evidence>
<organism evidence="7 8">
    <name type="scientific">Candidatus Nitrosymbiomonas proteolyticus</name>
    <dbReference type="NCBI Taxonomy" id="2608984"/>
    <lineage>
        <taxon>Bacteria</taxon>
        <taxon>Bacillati</taxon>
        <taxon>Armatimonadota</taxon>
        <taxon>Armatimonadota incertae sedis</taxon>
        <taxon>Candidatus Nitrosymbiomonas</taxon>
    </lineage>
</organism>
<dbReference type="GO" id="GO:0016020">
    <property type="term" value="C:membrane"/>
    <property type="evidence" value="ECO:0007669"/>
    <property type="project" value="UniProtKB-SubCell"/>
</dbReference>
<evidence type="ECO:0000256" key="2">
    <source>
        <dbReference type="ARBA" id="ARBA00022692"/>
    </source>
</evidence>
<feature type="transmembrane region" description="Helical" evidence="5">
    <location>
        <begin position="40"/>
        <end position="57"/>
    </location>
</feature>
<comment type="subcellular location">
    <subcellularLocation>
        <location evidence="1">Membrane</location>
        <topology evidence="1">Multi-pass membrane protein</topology>
    </subcellularLocation>
</comment>
<proteinExistence type="predicted"/>